<dbReference type="GO" id="GO:0005794">
    <property type="term" value="C:Golgi apparatus"/>
    <property type="evidence" value="ECO:0007669"/>
    <property type="project" value="UniProtKB-SubCell"/>
</dbReference>
<evidence type="ECO:0000256" key="14">
    <source>
        <dbReference type="ARBA" id="ARBA00023049"/>
    </source>
</evidence>
<organism evidence="22 23">
    <name type="scientific">Coemansia reversa (strain ATCC 12441 / NRRL 1564)</name>
    <dbReference type="NCBI Taxonomy" id="763665"/>
    <lineage>
        <taxon>Eukaryota</taxon>
        <taxon>Fungi</taxon>
        <taxon>Fungi incertae sedis</taxon>
        <taxon>Zoopagomycota</taxon>
        <taxon>Kickxellomycotina</taxon>
        <taxon>Kickxellomycetes</taxon>
        <taxon>Kickxellales</taxon>
        <taxon>Kickxellaceae</taxon>
        <taxon>Coemansia</taxon>
    </lineage>
</organism>
<dbReference type="PANTHER" id="PTHR12053:SF3">
    <property type="entry name" value="CARBOXYPEPTIDASE Q"/>
    <property type="match status" value="1"/>
</dbReference>
<dbReference type="GO" id="GO:0005783">
    <property type="term" value="C:endoplasmic reticulum"/>
    <property type="evidence" value="ECO:0007669"/>
    <property type="project" value="UniProtKB-SubCell"/>
</dbReference>
<evidence type="ECO:0000256" key="16">
    <source>
        <dbReference type="ARBA" id="ARBA00023180"/>
    </source>
</evidence>
<dbReference type="SUPFAM" id="SSF52025">
    <property type="entry name" value="PA domain"/>
    <property type="match status" value="1"/>
</dbReference>
<dbReference type="SUPFAM" id="SSF53187">
    <property type="entry name" value="Zn-dependent exopeptidases"/>
    <property type="match status" value="1"/>
</dbReference>
<evidence type="ECO:0000313" key="22">
    <source>
        <dbReference type="EMBL" id="PIA19620.1"/>
    </source>
</evidence>
<evidence type="ECO:0000256" key="19">
    <source>
        <dbReference type="RuleBase" id="RU361240"/>
    </source>
</evidence>
<feature type="transmembrane region" description="Helical" evidence="20">
    <location>
        <begin position="78"/>
        <end position="97"/>
    </location>
</feature>
<proteinExistence type="inferred from homology"/>
<dbReference type="AlphaFoldDB" id="A0A2G5BKU0"/>
<dbReference type="GO" id="GO:0004180">
    <property type="term" value="F:carboxypeptidase activity"/>
    <property type="evidence" value="ECO:0007669"/>
    <property type="project" value="UniProtKB-KW"/>
</dbReference>
<evidence type="ECO:0000313" key="23">
    <source>
        <dbReference type="Proteomes" id="UP000242474"/>
    </source>
</evidence>
<dbReference type="GO" id="GO:0005615">
    <property type="term" value="C:extracellular space"/>
    <property type="evidence" value="ECO:0007669"/>
    <property type="project" value="TreeGrafter"/>
</dbReference>
<sequence length="561" mass="61739">MMPDEKKPIPWGLPPLRSEILKEREARDVVKVSEENQNETLQPVYYYPEPMEHYTHDGPKGYTPLDSHSGGTRNRTRVAALSIGTAMVLGTLFYVGMVCLCPSHEVSCADTIAAVDKLIQGGLNSSNTVAWERLAEMTDLYGNRMTSSKAYDLSADWVVRTANEQDSNLTAYTEPVWVNQWNRNSESLHLFVPTRPQGKVELKMLGLGNSVATPNGGVEANVIPVHSFEELAQLGNSTIAGNIVMFNFPFTGYGHTTMFRVRGAREAEKYGALAVLVRTLSPDSSFDSVHTGSSQRAGIPAASISLADANYIERMYKRAKAGKSADHVAPRVRLVMNAQLHENFKQSANVIIDLKGSERPEEIVLLSGHFDSWDVGVGAMDDGAGAFLAWEAARMIAKLERAPRRTIRVVMWNNEETLQRGAHAYFEKHKNEISNHTFAIESDSGVFDPWGLVLAADQTLVDKLKGYGAHLFGDLGGGNIASSDVDSTGEDIEILCKHGVPCGGFLSINPENGAAPGEPNWENHYFRFHHANSDRIEVIDKHQLRRSAASLATWAYLIADQ</sequence>
<evidence type="ECO:0000256" key="10">
    <source>
        <dbReference type="ARBA" id="ARBA00022801"/>
    </source>
</evidence>
<dbReference type="GO" id="GO:0006508">
    <property type="term" value="P:proteolysis"/>
    <property type="evidence" value="ECO:0007669"/>
    <property type="project" value="UniProtKB-KW"/>
</dbReference>
<keyword evidence="20" id="KW-1133">Transmembrane helix</keyword>
<evidence type="ECO:0000256" key="13">
    <source>
        <dbReference type="ARBA" id="ARBA00023034"/>
    </source>
</evidence>
<keyword evidence="17" id="KW-0458">Lysosome</keyword>
<evidence type="ECO:0000256" key="5">
    <source>
        <dbReference type="ARBA" id="ARBA00022525"/>
    </source>
</evidence>
<keyword evidence="23" id="KW-1185">Reference proteome</keyword>
<keyword evidence="16" id="KW-0325">Glycoprotein</keyword>
<evidence type="ECO:0000256" key="11">
    <source>
        <dbReference type="ARBA" id="ARBA00022824"/>
    </source>
</evidence>
<keyword evidence="20" id="KW-0812">Transmembrane</keyword>
<evidence type="ECO:0000256" key="1">
    <source>
        <dbReference type="ARBA" id="ARBA00004240"/>
    </source>
</evidence>
<keyword evidence="10 19" id="KW-0378">Hydrolase</keyword>
<keyword evidence="12 19" id="KW-0862">Zinc</keyword>
<dbReference type="GO" id="GO:0046872">
    <property type="term" value="F:metal ion binding"/>
    <property type="evidence" value="ECO:0007669"/>
    <property type="project" value="UniProtKB-KW"/>
</dbReference>
<evidence type="ECO:0000256" key="17">
    <source>
        <dbReference type="ARBA" id="ARBA00023228"/>
    </source>
</evidence>
<keyword evidence="9" id="KW-0732">Signal</keyword>
<evidence type="ECO:0000256" key="15">
    <source>
        <dbReference type="ARBA" id="ARBA00023145"/>
    </source>
</evidence>
<evidence type="ECO:0000256" key="3">
    <source>
        <dbReference type="ARBA" id="ARBA00004555"/>
    </source>
</evidence>
<dbReference type="InterPro" id="IPR039866">
    <property type="entry name" value="CPQ"/>
</dbReference>
<evidence type="ECO:0000256" key="2">
    <source>
        <dbReference type="ARBA" id="ARBA00004371"/>
    </source>
</evidence>
<keyword evidence="15" id="KW-0865">Zymogen</keyword>
<comment type="subunit">
    <text evidence="18">Homodimer. The monomeric form is inactive while the homodimer is active.</text>
</comment>
<keyword evidence="5" id="KW-0964">Secreted</keyword>
<dbReference type="InterPro" id="IPR046450">
    <property type="entry name" value="PA_dom_sf"/>
</dbReference>
<keyword evidence="13" id="KW-0333">Golgi apparatus</keyword>
<dbReference type="EMBL" id="KZ303486">
    <property type="protein sequence ID" value="PIA19620.1"/>
    <property type="molecule type" value="Genomic_DNA"/>
</dbReference>
<keyword evidence="6" id="KW-0121">Carboxypeptidase</keyword>
<comment type="subcellular location">
    <subcellularLocation>
        <location evidence="1">Endoplasmic reticulum</location>
    </subcellularLocation>
    <subcellularLocation>
        <location evidence="3">Golgi apparatus</location>
    </subcellularLocation>
    <subcellularLocation>
        <location evidence="2">Lysosome</location>
    </subcellularLocation>
    <subcellularLocation>
        <location evidence="4">Secreted</location>
    </subcellularLocation>
</comment>
<evidence type="ECO:0000256" key="8">
    <source>
        <dbReference type="ARBA" id="ARBA00022723"/>
    </source>
</evidence>
<dbReference type="InterPro" id="IPR007484">
    <property type="entry name" value="Peptidase_M28"/>
</dbReference>
<dbReference type="EC" id="3.4.-.-" evidence="19"/>
<keyword evidence="14" id="KW-0482">Metalloprotease</keyword>
<keyword evidence="11" id="KW-0256">Endoplasmic reticulum</keyword>
<evidence type="ECO:0000256" key="4">
    <source>
        <dbReference type="ARBA" id="ARBA00004613"/>
    </source>
</evidence>
<evidence type="ECO:0000256" key="18">
    <source>
        <dbReference type="ARBA" id="ARBA00025833"/>
    </source>
</evidence>
<protein>
    <recommendedName>
        <fullName evidence="19">Peptide hydrolase</fullName>
        <ecNumber evidence="19">3.4.-.-</ecNumber>
    </recommendedName>
</protein>
<dbReference type="GO" id="GO:0070573">
    <property type="term" value="F:metallodipeptidase activity"/>
    <property type="evidence" value="ECO:0007669"/>
    <property type="project" value="InterPro"/>
</dbReference>
<name>A0A2G5BKU0_COERN</name>
<dbReference type="Gene3D" id="3.50.30.30">
    <property type="match status" value="1"/>
</dbReference>
<keyword evidence="7 19" id="KW-0645">Protease</keyword>
<keyword evidence="20" id="KW-0472">Membrane</keyword>
<dbReference type="Gene3D" id="3.40.630.10">
    <property type="entry name" value="Zn peptidases"/>
    <property type="match status" value="1"/>
</dbReference>
<feature type="domain" description="Peptidase M28" evidence="21">
    <location>
        <begin position="349"/>
        <end position="552"/>
    </location>
</feature>
<reference evidence="22 23" key="1">
    <citation type="journal article" date="2015" name="Genome Biol. Evol.">
        <title>Phylogenomic analyses indicate that early fungi evolved digesting cell walls of algal ancestors of land plants.</title>
        <authorList>
            <person name="Chang Y."/>
            <person name="Wang S."/>
            <person name="Sekimoto S."/>
            <person name="Aerts A.L."/>
            <person name="Choi C."/>
            <person name="Clum A."/>
            <person name="LaButti K.M."/>
            <person name="Lindquist E.A."/>
            <person name="Yee Ngan C."/>
            <person name="Ohm R.A."/>
            <person name="Salamov A.A."/>
            <person name="Grigoriev I.V."/>
            <person name="Spatafora J.W."/>
            <person name="Berbee M.L."/>
        </authorList>
    </citation>
    <scope>NUCLEOTIDE SEQUENCE [LARGE SCALE GENOMIC DNA]</scope>
    <source>
        <strain evidence="22 23">NRRL 1564</strain>
    </source>
</reference>
<dbReference type="Pfam" id="PF04389">
    <property type="entry name" value="Peptidase_M28"/>
    <property type="match status" value="1"/>
</dbReference>
<dbReference type="Proteomes" id="UP000242474">
    <property type="component" value="Unassembled WGS sequence"/>
</dbReference>
<evidence type="ECO:0000256" key="6">
    <source>
        <dbReference type="ARBA" id="ARBA00022645"/>
    </source>
</evidence>
<dbReference type="OrthoDB" id="10013407at2759"/>
<comment type="similarity">
    <text evidence="19">Belongs to the peptidase M28 family.</text>
</comment>
<evidence type="ECO:0000256" key="20">
    <source>
        <dbReference type="SAM" id="Phobius"/>
    </source>
</evidence>
<evidence type="ECO:0000256" key="12">
    <source>
        <dbReference type="ARBA" id="ARBA00022833"/>
    </source>
</evidence>
<evidence type="ECO:0000259" key="21">
    <source>
        <dbReference type="Pfam" id="PF04389"/>
    </source>
</evidence>
<dbReference type="GO" id="GO:0043171">
    <property type="term" value="P:peptide catabolic process"/>
    <property type="evidence" value="ECO:0007669"/>
    <property type="project" value="TreeGrafter"/>
</dbReference>
<dbReference type="STRING" id="763665.A0A2G5BKU0"/>
<accession>A0A2G5BKU0</accession>
<dbReference type="PANTHER" id="PTHR12053">
    <property type="entry name" value="PROTEASE FAMILY M28 PLASMA GLUTAMATE CARBOXYPEPTIDASE-RELATED"/>
    <property type="match status" value="1"/>
</dbReference>
<keyword evidence="8 19" id="KW-0479">Metal-binding</keyword>
<evidence type="ECO:0000256" key="9">
    <source>
        <dbReference type="ARBA" id="ARBA00022729"/>
    </source>
</evidence>
<gene>
    <name evidence="22" type="ORF">COEREDRAFT_84249</name>
</gene>
<evidence type="ECO:0000256" key="7">
    <source>
        <dbReference type="ARBA" id="ARBA00022670"/>
    </source>
</evidence>